<dbReference type="InterPro" id="IPR036695">
    <property type="entry name" value="Arg-tRNA-synth_N_sf"/>
</dbReference>
<dbReference type="GO" id="GO:0004814">
    <property type="term" value="F:arginine-tRNA ligase activity"/>
    <property type="evidence" value="ECO:0007669"/>
    <property type="project" value="UniProtKB-EC"/>
</dbReference>
<dbReference type="Pfam" id="PF03485">
    <property type="entry name" value="Arg_tRNA_synt_N"/>
    <property type="match status" value="1"/>
</dbReference>
<dbReference type="GO" id="GO:0005524">
    <property type="term" value="F:ATP binding"/>
    <property type="evidence" value="ECO:0007669"/>
    <property type="project" value="UniProtKB-KW"/>
</dbReference>
<dbReference type="FunFam" id="3.40.50.620:FF:000058">
    <property type="entry name" value="Mitochondrial arginyl-tRNA synthetase"/>
    <property type="match status" value="1"/>
</dbReference>
<evidence type="ECO:0000313" key="14">
    <source>
        <dbReference type="Proteomes" id="UP000285326"/>
    </source>
</evidence>
<keyword evidence="3 10" id="KW-0436">Ligase</keyword>
<comment type="similarity">
    <text evidence="1 10">Belongs to the class-I aminoacyl-tRNA synthetase family.</text>
</comment>
<dbReference type="SUPFAM" id="SSF55190">
    <property type="entry name" value="Arginyl-tRNA synthetase (ArgRS), N-terminal 'additional' domain"/>
    <property type="match status" value="1"/>
</dbReference>
<dbReference type="FunFam" id="3.30.1360.70:FF:000006">
    <property type="entry name" value="Arginyl-tRNA synthetase"/>
    <property type="match status" value="1"/>
</dbReference>
<dbReference type="Gene3D" id="3.30.1360.70">
    <property type="entry name" value="Arginyl tRNA synthetase N-terminal domain"/>
    <property type="match status" value="1"/>
</dbReference>
<evidence type="ECO:0000259" key="11">
    <source>
        <dbReference type="SMART" id="SM00836"/>
    </source>
</evidence>
<dbReference type="Gene3D" id="3.40.50.620">
    <property type="entry name" value="HUPs"/>
    <property type="match status" value="1"/>
</dbReference>
<dbReference type="InterPro" id="IPR009080">
    <property type="entry name" value="tRNAsynth_Ia_anticodon-bd"/>
</dbReference>
<dbReference type="PRINTS" id="PR01038">
    <property type="entry name" value="TRNASYNTHARG"/>
</dbReference>
<evidence type="ECO:0000259" key="12">
    <source>
        <dbReference type="SMART" id="SM01016"/>
    </source>
</evidence>
<reference evidence="13 14" key="1">
    <citation type="journal article" date="2018" name="BMC Genomics">
        <title>Comparative genome analyses reveal sequence features reflecting distinct modes of host-adaptation between dicot and monocot powdery mildew.</title>
        <authorList>
            <person name="Wu Y."/>
            <person name="Ma X."/>
            <person name="Pan Z."/>
            <person name="Kale S.D."/>
            <person name="Song Y."/>
            <person name="King H."/>
            <person name="Zhang Q."/>
            <person name="Presley C."/>
            <person name="Deng X."/>
            <person name="Wei C.I."/>
            <person name="Xiao S."/>
        </authorList>
    </citation>
    <scope>NUCLEOTIDE SEQUENCE [LARGE SCALE GENOMIC DNA]</scope>
    <source>
        <strain evidence="13">UMSG1</strain>
    </source>
</reference>
<dbReference type="InterPro" id="IPR035684">
    <property type="entry name" value="ArgRS_core"/>
</dbReference>
<name>A0A420J0R5_9PEZI</name>
<dbReference type="InterPro" id="IPR001278">
    <property type="entry name" value="Arg-tRNA-ligase"/>
</dbReference>
<protein>
    <recommendedName>
        <fullName evidence="2">arginine--tRNA ligase</fullName>
        <ecNumber evidence="2">6.1.1.19</ecNumber>
    </recommendedName>
    <alternativeName>
        <fullName evidence="8">Arginyl-tRNA synthetase</fullName>
    </alternativeName>
</protein>
<keyword evidence="6 10" id="KW-0648">Protein biosynthesis</keyword>
<dbReference type="PANTHER" id="PTHR11956">
    <property type="entry name" value="ARGINYL-TRNA SYNTHETASE"/>
    <property type="match status" value="1"/>
</dbReference>
<dbReference type="InterPro" id="IPR014729">
    <property type="entry name" value="Rossmann-like_a/b/a_fold"/>
</dbReference>
<evidence type="ECO:0000256" key="2">
    <source>
        <dbReference type="ARBA" id="ARBA00012837"/>
    </source>
</evidence>
<dbReference type="SMART" id="SM00836">
    <property type="entry name" value="DALR_1"/>
    <property type="match status" value="1"/>
</dbReference>
<comment type="catalytic activity">
    <reaction evidence="9">
        <text>tRNA(Arg) + L-arginine + ATP = L-arginyl-tRNA(Arg) + AMP + diphosphate</text>
        <dbReference type="Rhea" id="RHEA:20301"/>
        <dbReference type="Rhea" id="RHEA-COMP:9658"/>
        <dbReference type="Rhea" id="RHEA-COMP:9673"/>
        <dbReference type="ChEBI" id="CHEBI:30616"/>
        <dbReference type="ChEBI" id="CHEBI:32682"/>
        <dbReference type="ChEBI" id="CHEBI:33019"/>
        <dbReference type="ChEBI" id="CHEBI:78442"/>
        <dbReference type="ChEBI" id="CHEBI:78513"/>
        <dbReference type="ChEBI" id="CHEBI:456215"/>
        <dbReference type="EC" id="6.1.1.19"/>
    </reaction>
</comment>
<dbReference type="FunFam" id="1.10.730.10:FF:000006">
    <property type="entry name" value="Arginyl-tRNA synthetase 2, mitochondrial"/>
    <property type="match status" value="1"/>
</dbReference>
<dbReference type="CDD" id="cd00671">
    <property type="entry name" value="ArgRS_core"/>
    <property type="match status" value="1"/>
</dbReference>
<dbReference type="Gene3D" id="1.10.730.10">
    <property type="entry name" value="Isoleucyl-tRNA Synthetase, Domain 1"/>
    <property type="match status" value="1"/>
</dbReference>
<evidence type="ECO:0000256" key="4">
    <source>
        <dbReference type="ARBA" id="ARBA00022741"/>
    </source>
</evidence>
<evidence type="ECO:0000256" key="1">
    <source>
        <dbReference type="ARBA" id="ARBA00005594"/>
    </source>
</evidence>
<dbReference type="PANTHER" id="PTHR11956:SF11">
    <property type="entry name" value="ARGININE--TRNA LIGASE, MITOCHONDRIAL-RELATED"/>
    <property type="match status" value="1"/>
</dbReference>
<gene>
    <name evidence="13" type="ORF">GcM1_193015</name>
</gene>
<dbReference type="GO" id="GO:0005739">
    <property type="term" value="C:mitochondrion"/>
    <property type="evidence" value="ECO:0007669"/>
    <property type="project" value="TreeGrafter"/>
</dbReference>
<keyword evidence="5 10" id="KW-0067">ATP-binding</keyword>
<proteinExistence type="inferred from homology"/>
<keyword evidence="7 10" id="KW-0030">Aminoacyl-tRNA synthetase</keyword>
<dbReference type="EC" id="6.1.1.19" evidence="2"/>
<dbReference type="PROSITE" id="PS00178">
    <property type="entry name" value="AA_TRNA_LIGASE_I"/>
    <property type="match status" value="1"/>
</dbReference>
<dbReference type="Proteomes" id="UP000285326">
    <property type="component" value="Unassembled WGS sequence"/>
</dbReference>
<evidence type="ECO:0000256" key="10">
    <source>
        <dbReference type="RuleBase" id="RU363038"/>
    </source>
</evidence>
<comment type="caution">
    <text evidence="13">The sequence shown here is derived from an EMBL/GenBank/DDBJ whole genome shotgun (WGS) entry which is preliminary data.</text>
</comment>
<dbReference type="AlphaFoldDB" id="A0A420J0R5"/>
<sequence length="689" mass="78680">MSNRILQLKRASIKLWCTYHSSKARVFGRTVRFYASQRLANQPQQMAAPLLAQWLKSLSPPISLPKYPNCYPEINVIDAYRAHLTSILSEVTGVDSSIVYPALHWTQTLDKGDLVLPVPALRVKGRKPNELACEWVEKFPESPLVHKPTINGTFIQFFFKVDKLANILIPIILDKKKSFGLNPSIGLNDQDDPTKGRKRILIEFSSPNIAKPFHAGHLRSTIIGGFLSNLYEGAGWDVVRINYLGDWGKQYGLLALGYEKYGNEDALLLDPINHLYEIYVKINKDLTAEKEYIMDLDTKGQDTKKLKEEGLDEKARRYFKEMTDNDEKAIAQWSRFRELSIKRYKETYARLNISFDDYSGESQVKQEMMDWSAQKMADMGISEESEGAVIIDFSKHIPGKAGKSLEKPIIKKRDGTALYLTRDISEVMQREKKYHFDHMIYVVASAQDLHLKQLFKIIELMGFRDLAAKMQHINFGLVLGMSTRKGTVKFLDDILRDVGEKMHEVMQKNQTKYEQIEDPLATADILGISSVMVQDMSGKRQSKRTKLNNRINNYEFNMETMTSFEGDTGPYLQYAHARLCSITRKAALLDDELHSADLSLLTEVHALNLIRVISLYPDVVQNTLKTLEPTTILTYLFKMTHVLSSSYDHLRIVGSEKELMKARMALYAAARIVLNNGMRLLGLSPVERM</sequence>
<evidence type="ECO:0000256" key="9">
    <source>
        <dbReference type="ARBA" id="ARBA00049339"/>
    </source>
</evidence>
<keyword evidence="4 10" id="KW-0547">Nucleotide-binding</keyword>
<evidence type="ECO:0000313" key="13">
    <source>
        <dbReference type="EMBL" id="RKF80399.1"/>
    </source>
</evidence>
<dbReference type="Pfam" id="PF00750">
    <property type="entry name" value="tRNA-synt_1d"/>
    <property type="match status" value="1"/>
</dbReference>
<organism evidence="13 14">
    <name type="scientific">Golovinomyces cichoracearum</name>
    <dbReference type="NCBI Taxonomy" id="62708"/>
    <lineage>
        <taxon>Eukaryota</taxon>
        <taxon>Fungi</taxon>
        <taxon>Dikarya</taxon>
        <taxon>Ascomycota</taxon>
        <taxon>Pezizomycotina</taxon>
        <taxon>Leotiomycetes</taxon>
        <taxon>Erysiphales</taxon>
        <taxon>Erysiphaceae</taxon>
        <taxon>Golovinomyces</taxon>
    </lineage>
</organism>
<dbReference type="SUPFAM" id="SSF47323">
    <property type="entry name" value="Anticodon-binding domain of a subclass of class I aminoacyl-tRNA synthetases"/>
    <property type="match status" value="1"/>
</dbReference>
<accession>A0A420J0R5</accession>
<dbReference type="SUPFAM" id="SSF52374">
    <property type="entry name" value="Nucleotidylyl transferase"/>
    <property type="match status" value="1"/>
</dbReference>
<dbReference type="InterPro" id="IPR005148">
    <property type="entry name" value="Arg-tRNA-synth_N"/>
</dbReference>
<evidence type="ECO:0000256" key="6">
    <source>
        <dbReference type="ARBA" id="ARBA00022917"/>
    </source>
</evidence>
<evidence type="ECO:0000256" key="7">
    <source>
        <dbReference type="ARBA" id="ARBA00023146"/>
    </source>
</evidence>
<evidence type="ECO:0000256" key="5">
    <source>
        <dbReference type="ARBA" id="ARBA00022840"/>
    </source>
</evidence>
<evidence type="ECO:0000256" key="8">
    <source>
        <dbReference type="ARBA" id="ARBA00033033"/>
    </source>
</evidence>
<dbReference type="GO" id="GO:0032543">
    <property type="term" value="P:mitochondrial translation"/>
    <property type="evidence" value="ECO:0007669"/>
    <property type="project" value="TreeGrafter"/>
</dbReference>
<dbReference type="InterPro" id="IPR008909">
    <property type="entry name" value="DALR_anticod-bd"/>
</dbReference>
<dbReference type="EMBL" id="MCBS01019352">
    <property type="protein sequence ID" value="RKF80399.1"/>
    <property type="molecule type" value="Genomic_DNA"/>
</dbReference>
<dbReference type="NCBIfam" id="TIGR00456">
    <property type="entry name" value="argS"/>
    <property type="match status" value="1"/>
</dbReference>
<dbReference type="GO" id="GO:0006420">
    <property type="term" value="P:arginyl-tRNA aminoacylation"/>
    <property type="evidence" value="ECO:0007669"/>
    <property type="project" value="InterPro"/>
</dbReference>
<feature type="domain" description="Arginyl tRNA synthetase N-terminal" evidence="12">
    <location>
        <begin position="78"/>
        <end position="159"/>
    </location>
</feature>
<feature type="domain" description="DALR anticodon binding" evidence="11">
    <location>
        <begin position="572"/>
        <end position="689"/>
    </location>
</feature>
<evidence type="ECO:0000256" key="3">
    <source>
        <dbReference type="ARBA" id="ARBA00022598"/>
    </source>
</evidence>
<dbReference type="CDD" id="cd07956">
    <property type="entry name" value="Anticodon_Ia_Arg"/>
    <property type="match status" value="1"/>
</dbReference>
<dbReference type="InterPro" id="IPR001412">
    <property type="entry name" value="aa-tRNA-synth_I_CS"/>
</dbReference>
<dbReference type="SMART" id="SM01016">
    <property type="entry name" value="Arg_tRNA_synt_N"/>
    <property type="match status" value="1"/>
</dbReference>
<dbReference type="Pfam" id="PF05746">
    <property type="entry name" value="DALR_1"/>
    <property type="match status" value="1"/>
</dbReference>